<evidence type="ECO:0000256" key="6">
    <source>
        <dbReference type="ARBA" id="ARBA00022857"/>
    </source>
</evidence>
<dbReference type="Gene3D" id="3.40.50.360">
    <property type="match status" value="1"/>
</dbReference>
<dbReference type="InterPro" id="IPR023173">
    <property type="entry name" value="NADPH_Cyt_P450_Rdtase_alpha"/>
</dbReference>
<dbReference type="PRINTS" id="PR00371">
    <property type="entry name" value="FPNCR"/>
</dbReference>
<feature type="domain" description="Flavodoxin-like" evidence="10">
    <location>
        <begin position="80"/>
        <end position="308"/>
    </location>
</feature>
<keyword evidence="6" id="KW-0521">NADP</keyword>
<keyword evidence="4" id="KW-0288">FMN</keyword>
<comment type="cofactor">
    <cofactor evidence="1">
        <name>FMN</name>
        <dbReference type="ChEBI" id="CHEBI:58210"/>
    </cofactor>
</comment>
<gene>
    <name evidence="12" type="ORF">BU14_0075s0020</name>
</gene>
<comment type="cofactor">
    <cofactor evidence="2">
        <name>FAD</name>
        <dbReference type="ChEBI" id="CHEBI:57692"/>
    </cofactor>
</comment>
<evidence type="ECO:0000256" key="7">
    <source>
        <dbReference type="ARBA" id="ARBA00023002"/>
    </source>
</evidence>
<dbReference type="PROSITE" id="PS50902">
    <property type="entry name" value="FLAVODOXIN_LIKE"/>
    <property type="match status" value="1"/>
</dbReference>
<accession>A0A1X6PFB8</accession>
<dbReference type="SUPFAM" id="SSF52343">
    <property type="entry name" value="Ferredoxin reductase-like, C-terminal NADP-linked domain"/>
    <property type="match status" value="1"/>
</dbReference>
<dbReference type="PANTHER" id="PTHR19384:SF128">
    <property type="entry name" value="NADPH OXIDOREDUCTASE A"/>
    <property type="match status" value="1"/>
</dbReference>
<proteinExistence type="predicted"/>
<feature type="domain" description="FAD-binding FR-type" evidence="11">
    <location>
        <begin position="380"/>
        <end position="620"/>
    </location>
</feature>
<keyword evidence="13" id="KW-1185">Reference proteome</keyword>
<dbReference type="FunFam" id="3.40.50.80:FF:000001">
    <property type="entry name" value="NADPH--cytochrome P450 reductase 1"/>
    <property type="match status" value="1"/>
</dbReference>
<dbReference type="GO" id="GO:0016491">
    <property type="term" value="F:oxidoreductase activity"/>
    <property type="evidence" value="ECO:0007669"/>
    <property type="project" value="UniProtKB-KW"/>
</dbReference>
<dbReference type="InterPro" id="IPR017927">
    <property type="entry name" value="FAD-bd_FR_type"/>
</dbReference>
<dbReference type="PANTHER" id="PTHR19384">
    <property type="entry name" value="NITRIC OXIDE SYNTHASE-RELATED"/>
    <property type="match status" value="1"/>
</dbReference>
<evidence type="ECO:0000256" key="3">
    <source>
        <dbReference type="ARBA" id="ARBA00022630"/>
    </source>
</evidence>
<evidence type="ECO:0000256" key="4">
    <source>
        <dbReference type="ARBA" id="ARBA00022643"/>
    </source>
</evidence>
<keyword evidence="5" id="KW-0274">FAD</keyword>
<keyword evidence="9" id="KW-0732">Signal</keyword>
<evidence type="ECO:0000259" key="10">
    <source>
        <dbReference type="PROSITE" id="PS50902"/>
    </source>
</evidence>
<dbReference type="GO" id="GO:0005829">
    <property type="term" value="C:cytosol"/>
    <property type="evidence" value="ECO:0007669"/>
    <property type="project" value="TreeGrafter"/>
</dbReference>
<keyword evidence="3" id="KW-0285">Flavoprotein</keyword>
<dbReference type="GO" id="GO:0010181">
    <property type="term" value="F:FMN binding"/>
    <property type="evidence" value="ECO:0007669"/>
    <property type="project" value="InterPro"/>
</dbReference>
<dbReference type="InterPro" id="IPR017938">
    <property type="entry name" value="Riboflavin_synthase-like_b-brl"/>
</dbReference>
<dbReference type="SUPFAM" id="SSF63380">
    <property type="entry name" value="Riboflavin synthase domain-like"/>
    <property type="match status" value="1"/>
</dbReference>
<name>A0A1X6PFB8_PORUM</name>
<dbReference type="InterPro" id="IPR039261">
    <property type="entry name" value="FNR_nucleotide-bd"/>
</dbReference>
<dbReference type="Proteomes" id="UP000218209">
    <property type="component" value="Unassembled WGS sequence"/>
</dbReference>
<sequence>MQPLQALLLAVLLWLAVRLVRRSFAPSGSTAKAGVEKSALSAAAAAVAAGASPREAQLVADTWEFAPEADLPAGTAAARVLILYATEYGFSKDVARRVAAALATGTIVDDGGAATAAAAAAFDDDTFGDEGAVGSSVAGLREAVASAAGPGCVSLLPRVVNMADWRAVSLAREAVVLVVMSTTGDGVVPSEATELKEALEADGIAALRLDVKRAAAGGSATLPRYSVLALGDRGYPHFCRGGIIMEQLLDEAIAAAAKSQAATAAPSVPSINGNGVGAVGPPSTSLTARQDVDQEDWVAISEWLTRVVASLSDMHRAGQLPTIMVGSGGDVGGESTMEMDVDASGDDADYLVDAVRAYAAEEERKGAAGDGDVPNHYSRNAPLMAAVSEKTLLTVPTAEVPDGDRKEVVRVVFDASGSSLAYTAGDALGVVPHNDPSTVAGMLVALAADGGEEVGPVGSGASGPGLPAASGAGGMTTLREALTTAVDLKAVRPELLAAIARVAHAPADQSRAAALAASPPDLTAYTSDREVPDVLADFPSAALSHRELLKVLRPLHARYYSVSSSPVTSPTAVAITVDVLRYTLRGVPRKGVASAQLAERVAAGDRVGVFIAANAHFRLPPTPSTPIIMVGPGTGVAPFIGFLDERRAAAAGGGGGRNLLFTGCRHERQDYLYRAELSVAAAAGEVEVYPAFSRDGPSKVYVQHRMAEVADDLWALVDAAGAHVYVCGDATRMAGDVHAAWLAIIRRGRGCDAAEAEAYMADLERAGRYQRDVWAS</sequence>
<evidence type="ECO:0000256" key="2">
    <source>
        <dbReference type="ARBA" id="ARBA00001974"/>
    </source>
</evidence>
<dbReference type="GO" id="GO:0050660">
    <property type="term" value="F:flavin adenine dinucleotide binding"/>
    <property type="evidence" value="ECO:0007669"/>
    <property type="project" value="TreeGrafter"/>
</dbReference>
<dbReference type="EMBL" id="KV918789">
    <property type="protein sequence ID" value="OSX79530.1"/>
    <property type="molecule type" value="Genomic_DNA"/>
</dbReference>
<organism evidence="12 13">
    <name type="scientific">Porphyra umbilicalis</name>
    <name type="common">Purple laver</name>
    <name type="synonym">Red alga</name>
    <dbReference type="NCBI Taxonomy" id="2786"/>
    <lineage>
        <taxon>Eukaryota</taxon>
        <taxon>Rhodophyta</taxon>
        <taxon>Bangiophyceae</taxon>
        <taxon>Bangiales</taxon>
        <taxon>Bangiaceae</taxon>
        <taxon>Porphyra</taxon>
    </lineage>
</organism>
<dbReference type="Gene3D" id="2.40.30.10">
    <property type="entry name" value="Translation factors"/>
    <property type="match status" value="1"/>
</dbReference>
<dbReference type="InterPro" id="IPR029039">
    <property type="entry name" value="Flavoprotein-like_sf"/>
</dbReference>
<evidence type="ECO:0000256" key="5">
    <source>
        <dbReference type="ARBA" id="ARBA00022827"/>
    </source>
</evidence>
<dbReference type="SUPFAM" id="SSF52218">
    <property type="entry name" value="Flavoproteins"/>
    <property type="match status" value="1"/>
</dbReference>
<feature type="signal peptide" evidence="9">
    <location>
        <begin position="1"/>
        <end position="22"/>
    </location>
</feature>
<dbReference type="AlphaFoldDB" id="A0A1X6PFB8"/>
<evidence type="ECO:0000313" key="13">
    <source>
        <dbReference type="Proteomes" id="UP000218209"/>
    </source>
</evidence>
<dbReference type="OrthoDB" id="1856718at2759"/>
<dbReference type="PROSITE" id="PS51384">
    <property type="entry name" value="FAD_FR"/>
    <property type="match status" value="1"/>
</dbReference>
<dbReference type="Pfam" id="PF00175">
    <property type="entry name" value="NAD_binding_1"/>
    <property type="match status" value="1"/>
</dbReference>
<evidence type="ECO:0000256" key="8">
    <source>
        <dbReference type="SAM" id="MobiDB-lite"/>
    </source>
</evidence>
<feature type="region of interest" description="Disordered" evidence="8">
    <location>
        <begin position="266"/>
        <end position="289"/>
    </location>
</feature>
<dbReference type="Pfam" id="PF00258">
    <property type="entry name" value="Flavodoxin_1"/>
    <property type="match status" value="1"/>
</dbReference>
<evidence type="ECO:0000256" key="1">
    <source>
        <dbReference type="ARBA" id="ARBA00001917"/>
    </source>
</evidence>
<dbReference type="InterPro" id="IPR001433">
    <property type="entry name" value="OxRdtase_FAD/NAD-bd"/>
</dbReference>
<evidence type="ECO:0000259" key="11">
    <source>
        <dbReference type="PROSITE" id="PS51384"/>
    </source>
</evidence>
<dbReference type="Pfam" id="PF00667">
    <property type="entry name" value="FAD_binding_1"/>
    <property type="match status" value="1"/>
</dbReference>
<protein>
    <recommendedName>
        <fullName evidence="14">FAD-binding FR-type domain-containing protein</fullName>
    </recommendedName>
</protein>
<dbReference type="InterPro" id="IPR001709">
    <property type="entry name" value="Flavoprot_Pyr_Nucl_cyt_Rdtase"/>
</dbReference>
<dbReference type="Gene3D" id="3.40.50.80">
    <property type="entry name" value="Nucleotide-binding domain of ferredoxin-NADP reductase (FNR) module"/>
    <property type="match status" value="1"/>
</dbReference>
<dbReference type="Gene3D" id="1.20.990.10">
    <property type="entry name" value="NADPH-cytochrome p450 Reductase, Chain A, domain 3"/>
    <property type="match status" value="1"/>
</dbReference>
<keyword evidence="7" id="KW-0560">Oxidoreductase</keyword>
<feature type="chain" id="PRO_5013321692" description="FAD-binding FR-type domain-containing protein" evidence="9">
    <location>
        <begin position="23"/>
        <end position="776"/>
    </location>
</feature>
<evidence type="ECO:0000256" key="9">
    <source>
        <dbReference type="SAM" id="SignalP"/>
    </source>
</evidence>
<dbReference type="InterPro" id="IPR003097">
    <property type="entry name" value="CysJ-like_FAD-binding"/>
</dbReference>
<evidence type="ECO:0000313" key="12">
    <source>
        <dbReference type="EMBL" id="OSX79530.1"/>
    </source>
</evidence>
<reference evidence="12 13" key="1">
    <citation type="submission" date="2017-03" db="EMBL/GenBank/DDBJ databases">
        <title>WGS assembly of Porphyra umbilicalis.</title>
        <authorList>
            <person name="Brawley S.H."/>
            <person name="Blouin N.A."/>
            <person name="Ficko-Blean E."/>
            <person name="Wheeler G.L."/>
            <person name="Lohr M."/>
            <person name="Goodson H.V."/>
            <person name="Jenkins J.W."/>
            <person name="Blaby-Haas C.E."/>
            <person name="Helliwell K.E."/>
            <person name="Chan C."/>
            <person name="Marriage T."/>
            <person name="Bhattacharya D."/>
            <person name="Klein A.S."/>
            <person name="Badis Y."/>
            <person name="Brodie J."/>
            <person name="Cao Y."/>
            <person name="Collen J."/>
            <person name="Dittami S.M."/>
            <person name="Gachon C.M."/>
            <person name="Green B.R."/>
            <person name="Karpowicz S."/>
            <person name="Kim J.W."/>
            <person name="Kudahl U."/>
            <person name="Lin S."/>
            <person name="Michel G."/>
            <person name="Mittag M."/>
            <person name="Olson B.J."/>
            <person name="Pangilinan J."/>
            <person name="Peng Y."/>
            <person name="Qiu H."/>
            <person name="Shu S."/>
            <person name="Singer J.T."/>
            <person name="Smith A.G."/>
            <person name="Sprecher B.N."/>
            <person name="Wagner V."/>
            <person name="Wang W."/>
            <person name="Wang Z.-Y."/>
            <person name="Yan J."/>
            <person name="Yarish C."/>
            <person name="Zoeuner-Riek S."/>
            <person name="Zhuang Y."/>
            <person name="Zou Y."/>
            <person name="Lindquist E.A."/>
            <person name="Grimwood J."/>
            <person name="Barry K."/>
            <person name="Rokhsar D.S."/>
            <person name="Schmutz J."/>
            <person name="Stiller J.W."/>
            <person name="Grossman A.R."/>
            <person name="Prochnik S.E."/>
        </authorList>
    </citation>
    <scope>NUCLEOTIDE SEQUENCE [LARGE SCALE GENOMIC DNA]</scope>
    <source>
        <strain evidence="12">4086291</strain>
    </source>
</reference>
<evidence type="ECO:0008006" key="14">
    <source>
        <dbReference type="Google" id="ProtNLM"/>
    </source>
</evidence>
<dbReference type="InterPro" id="IPR008254">
    <property type="entry name" value="Flavodoxin/NO_synth"/>
</dbReference>